<evidence type="ECO:0000256" key="3">
    <source>
        <dbReference type="SAM" id="SignalP"/>
    </source>
</evidence>
<keyword evidence="5" id="KW-1185">Reference proteome</keyword>
<feature type="compositionally biased region" description="Low complexity" evidence="1">
    <location>
        <begin position="249"/>
        <end position="264"/>
    </location>
</feature>
<dbReference type="GeneID" id="136811988"/>
<dbReference type="RefSeq" id="XP_066924690.1">
    <property type="nucleotide sequence ID" value="XM_067068589.1"/>
</dbReference>
<name>A0A7M5XA93_9CNID</name>
<accession>A0A7M5XA93</accession>
<feature type="transmembrane region" description="Helical" evidence="2">
    <location>
        <begin position="59"/>
        <end position="82"/>
    </location>
</feature>
<keyword evidence="2" id="KW-1133">Transmembrane helix</keyword>
<dbReference type="AlphaFoldDB" id="A0A7M5XA93"/>
<feature type="chain" id="PRO_5029916607" description="Cnidarian restricted protein" evidence="3">
    <location>
        <begin position="21"/>
        <end position="586"/>
    </location>
</feature>
<dbReference type="Proteomes" id="UP000594262">
    <property type="component" value="Unplaced"/>
</dbReference>
<reference evidence="4" key="1">
    <citation type="submission" date="2021-01" db="UniProtKB">
        <authorList>
            <consortium name="EnsemblMetazoa"/>
        </authorList>
    </citation>
    <scope>IDENTIFICATION</scope>
</reference>
<feature type="compositionally biased region" description="Polar residues" evidence="1">
    <location>
        <begin position="272"/>
        <end position="283"/>
    </location>
</feature>
<evidence type="ECO:0000256" key="2">
    <source>
        <dbReference type="SAM" id="Phobius"/>
    </source>
</evidence>
<feature type="region of interest" description="Disordered" evidence="1">
    <location>
        <begin position="249"/>
        <end position="340"/>
    </location>
</feature>
<keyword evidence="2" id="KW-0812">Transmembrane</keyword>
<feature type="compositionally biased region" description="Polar residues" evidence="1">
    <location>
        <begin position="404"/>
        <end position="424"/>
    </location>
</feature>
<evidence type="ECO:0008006" key="6">
    <source>
        <dbReference type="Google" id="ProtNLM"/>
    </source>
</evidence>
<sequence>MKYSAVILLVIGFLGIFTHAQNNGDSLTRKQDNSLTQSSSTKAPSSTVVDQGKCNQTCIILISAGGLSIFIICLVIMIYYAVCKDKDKNFVKHSRTFDQKYKLAEQQQQQKQATQNNDQKFKKTVLDNPYASNASTAATSVTNLSTSPRIYPQAVDYIVGNEIASVTNYSNPYAVDNFGDTYLTPSPYSNIYLQKGVDVPDVATFYYDDPNSKYAVSGGKRQQIASIPQSPSSPLDGLYSQFNFNGVPSNNGSFKSNKSSSSATNRKKGAPNQRNMVTIQEGASSEHLKVPTCGGNVALKKNVKKTRQGNVNDKKDQKPQQPPSQQSFPQQYNTGYNPQNYNEPRQYWGVNPADAYYPTTMEYQQYPYQQNQYTPVYPTDYINENQYSGYEPGIEYDRKGLNMHQPTNEYPQSTNDYSRQSSGDYQPRVNEHQPTTDYPQSANDYSRQLSGDYQPRVNEHQPTTDYQDSPLPTEYLTQPNNEYIIQPPQEYLEPTEYNKPTNNEYELNQDDYDRELPSQFVNSNDYNEEEPYVEEYQTSRSFVINQIQKLNTQNQQKQTKSEANVLSNEPYELDDENNIDLKQYVC</sequence>
<evidence type="ECO:0000256" key="1">
    <source>
        <dbReference type="SAM" id="MobiDB-lite"/>
    </source>
</evidence>
<feature type="region of interest" description="Disordered" evidence="1">
    <location>
        <begin position="398"/>
        <end position="476"/>
    </location>
</feature>
<keyword evidence="2" id="KW-0472">Membrane</keyword>
<protein>
    <recommendedName>
        <fullName evidence="6">Cnidarian restricted protein</fullName>
    </recommendedName>
</protein>
<proteinExistence type="predicted"/>
<evidence type="ECO:0000313" key="4">
    <source>
        <dbReference type="EnsemblMetazoa" id="CLYHEMP020186.1"/>
    </source>
</evidence>
<keyword evidence="3" id="KW-0732">Signal</keyword>
<feature type="compositionally biased region" description="Polar residues" evidence="1">
    <location>
        <begin position="432"/>
        <end position="451"/>
    </location>
</feature>
<feature type="region of interest" description="Disordered" evidence="1">
    <location>
        <begin position="552"/>
        <end position="571"/>
    </location>
</feature>
<evidence type="ECO:0000313" key="5">
    <source>
        <dbReference type="Proteomes" id="UP000594262"/>
    </source>
</evidence>
<organism evidence="4 5">
    <name type="scientific">Clytia hemisphaerica</name>
    <dbReference type="NCBI Taxonomy" id="252671"/>
    <lineage>
        <taxon>Eukaryota</taxon>
        <taxon>Metazoa</taxon>
        <taxon>Cnidaria</taxon>
        <taxon>Hydrozoa</taxon>
        <taxon>Hydroidolina</taxon>
        <taxon>Leptothecata</taxon>
        <taxon>Obeliida</taxon>
        <taxon>Clytiidae</taxon>
        <taxon>Clytia</taxon>
    </lineage>
</organism>
<feature type="signal peptide" evidence="3">
    <location>
        <begin position="1"/>
        <end position="20"/>
    </location>
</feature>
<dbReference type="EnsemblMetazoa" id="CLYHEMT020186.1">
    <property type="protein sequence ID" value="CLYHEMP020186.1"/>
    <property type="gene ID" value="CLYHEMG020186"/>
</dbReference>